<protein>
    <submittedName>
        <fullName evidence="8">Protein Z-dependent protease inhibitor</fullName>
    </submittedName>
</protein>
<keyword evidence="5" id="KW-0472">Membrane</keyword>
<dbReference type="Gene3D" id="3.30.497.10">
    <property type="entry name" value="Antithrombin, subunit I, domain 2"/>
    <property type="match status" value="1"/>
</dbReference>
<keyword evidence="3" id="KW-0812">Transmembrane</keyword>
<evidence type="ECO:0000256" key="5">
    <source>
        <dbReference type="ARBA" id="ARBA00023136"/>
    </source>
</evidence>
<evidence type="ECO:0000313" key="8">
    <source>
        <dbReference type="EMBL" id="MBZ3880164.1"/>
    </source>
</evidence>
<keyword evidence="4" id="KW-1133">Transmembrane helix</keyword>
<dbReference type="InterPro" id="IPR038213">
    <property type="entry name" value="IFI6/IFI27-like_sf"/>
</dbReference>
<sequence length="340" mass="35822">MDTSKAVKVPTMYGAGKFASTFDKTFHCHILGLPYQGNTTMLAVLMGILGDLALEDCLPTELVETWGGNMKTRQKMEVFFLKFKLDQKYETHELLKQMGVRRTFSPLVGLSKLSHSRMPSGSPLGPNPKHMMPPKPTNSSLEQGESHPPEAPVASEPVVSRCAGRGIQRFARVAGLRGRALTRTVRWEATPHRVLSFPEHSWDKDCLIMLKRAAAAAIGGALAVGAVPVVLNVVGFTGAGIAASSLAAKMMSAAAIANGGGVAAGSLVATLQSVGAAGLSTSSNILLASVGSAFGAWLGGSKETTPPPPAEPKTEEEQPGENVPQVESPNTPLESEEDEK</sequence>
<name>A0AA41MYE8_SCICA</name>
<feature type="region of interest" description="Disordered" evidence="6">
    <location>
        <begin position="112"/>
        <end position="155"/>
    </location>
</feature>
<dbReference type="EMBL" id="JAATJV010371106">
    <property type="protein sequence ID" value="MBZ3880164.1"/>
    <property type="molecule type" value="Genomic_DNA"/>
</dbReference>
<dbReference type="Gene3D" id="6.10.110.10">
    <property type="match status" value="1"/>
</dbReference>
<dbReference type="Pfam" id="PF06140">
    <property type="entry name" value="Ifi-6-16"/>
    <property type="match status" value="1"/>
</dbReference>
<dbReference type="PRINTS" id="PR00173">
    <property type="entry name" value="EDTRNSPORT"/>
</dbReference>
<dbReference type="GO" id="GO:0097193">
    <property type="term" value="P:intrinsic apoptotic signaling pathway"/>
    <property type="evidence" value="ECO:0007669"/>
    <property type="project" value="TreeGrafter"/>
</dbReference>
<dbReference type="Proteomes" id="UP001166674">
    <property type="component" value="Unassembled WGS sequence"/>
</dbReference>
<accession>A0AA41MYE8</accession>
<dbReference type="InterPro" id="IPR009311">
    <property type="entry name" value="IFI6/IFI27-like"/>
</dbReference>
<comment type="similarity">
    <text evidence="2">Belongs to the IFI6/IFI27 family.</text>
</comment>
<dbReference type="InterPro" id="IPR036186">
    <property type="entry name" value="Serpin_sf"/>
</dbReference>
<dbReference type="AlphaFoldDB" id="A0AA41MYE8"/>
<feature type="domain" description="Serpin" evidence="7">
    <location>
        <begin position="3"/>
        <end position="115"/>
    </location>
</feature>
<dbReference type="InterPro" id="IPR042185">
    <property type="entry name" value="Serpin_sf_2"/>
</dbReference>
<dbReference type="Pfam" id="PF00079">
    <property type="entry name" value="Serpin"/>
    <property type="match status" value="1"/>
</dbReference>
<dbReference type="PANTHER" id="PTHR16932:SF2">
    <property type="entry name" value="INTERFERON ALPHA-INDUCIBLE PROTEIN 27, MITOCHONDRIAL"/>
    <property type="match status" value="1"/>
</dbReference>
<reference evidence="8" key="1">
    <citation type="submission" date="2020-03" db="EMBL/GenBank/DDBJ databases">
        <title>Studies in the Genomics of Life Span.</title>
        <authorList>
            <person name="Glass D."/>
        </authorList>
    </citation>
    <scope>NUCLEOTIDE SEQUENCE</scope>
    <source>
        <strain evidence="8">SUZIE</strain>
        <tissue evidence="8">Muscle</tissue>
    </source>
</reference>
<dbReference type="InterPro" id="IPR023796">
    <property type="entry name" value="Serpin_dom"/>
</dbReference>
<evidence type="ECO:0000256" key="6">
    <source>
        <dbReference type="SAM" id="MobiDB-lite"/>
    </source>
</evidence>
<comment type="subcellular location">
    <subcellularLocation>
        <location evidence="1">Membrane</location>
        <topology evidence="1">Multi-pass membrane protein</topology>
    </subcellularLocation>
</comment>
<evidence type="ECO:0000259" key="7">
    <source>
        <dbReference type="Pfam" id="PF00079"/>
    </source>
</evidence>
<keyword evidence="9" id="KW-1185">Reference proteome</keyword>
<evidence type="ECO:0000313" key="9">
    <source>
        <dbReference type="Proteomes" id="UP001166674"/>
    </source>
</evidence>
<gene>
    <name evidence="8" type="ORF">SUZIE_156595</name>
</gene>
<dbReference type="Gene3D" id="2.30.39.10">
    <property type="entry name" value="Alpha-1-antitrypsin, domain 1"/>
    <property type="match status" value="1"/>
</dbReference>
<evidence type="ECO:0000256" key="2">
    <source>
        <dbReference type="ARBA" id="ARBA00007262"/>
    </source>
</evidence>
<comment type="caution">
    <text evidence="8">The sequence shown here is derived from an EMBL/GenBank/DDBJ whole genome shotgun (WGS) entry which is preliminary data.</text>
</comment>
<evidence type="ECO:0000256" key="3">
    <source>
        <dbReference type="ARBA" id="ARBA00022692"/>
    </source>
</evidence>
<organism evidence="8 9">
    <name type="scientific">Sciurus carolinensis</name>
    <name type="common">Eastern gray squirrel</name>
    <dbReference type="NCBI Taxonomy" id="30640"/>
    <lineage>
        <taxon>Eukaryota</taxon>
        <taxon>Metazoa</taxon>
        <taxon>Chordata</taxon>
        <taxon>Craniata</taxon>
        <taxon>Vertebrata</taxon>
        <taxon>Euteleostomi</taxon>
        <taxon>Mammalia</taxon>
        <taxon>Eutheria</taxon>
        <taxon>Euarchontoglires</taxon>
        <taxon>Glires</taxon>
        <taxon>Rodentia</taxon>
        <taxon>Sciuromorpha</taxon>
        <taxon>Sciuridae</taxon>
        <taxon>Sciurinae</taxon>
        <taxon>Sciurini</taxon>
        <taxon>Sciurus</taxon>
    </lineage>
</organism>
<proteinExistence type="inferred from homology"/>
<dbReference type="GO" id="GO:0001836">
    <property type="term" value="P:release of cytochrome c from mitochondria"/>
    <property type="evidence" value="ECO:0007669"/>
    <property type="project" value="TreeGrafter"/>
</dbReference>
<dbReference type="PANTHER" id="PTHR16932">
    <property type="entry name" value="INTERFERON ALPHA-INDUCIBLE PROTEIN 27"/>
    <property type="match status" value="1"/>
</dbReference>
<evidence type="ECO:0000256" key="1">
    <source>
        <dbReference type="ARBA" id="ARBA00004141"/>
    </source>
</evidence>
<dbReference type="GO" id="GO:0031966">
    <property type="term" value="C:mitochondrial membrane"/>
    <property type="evidence" value="ECO:0007669"/>
    <property type="project" value="TreeGrafter"/>
</dbReference>
<dbReference type="InterPro" id="IPR042178">
    <property type="entry name" value="Serpin_sf_1"/>
</dbReference>
<evidence type="ECO:0000256" key="4">
    <source>
        <dbReference type="ARBA" id="ARBA00022989"/>
    </source>
</evidence>
<feature type="region of interest" description="Disordered" evidence="6">
    <location>
        <begin position="298"/>
        <end position="340"/>
    </location>
</feature>
<dbReference type="SUPFAM" id="SSF56574">
    <property type="entry name" value="Serpins"/>
    <property type="match status" value="1"/>
</dbReference>